<keyword evidence="9" id="KW-0234">DNA repair</keyword>
<evidence type="ECO:0000256" key="1">
    <source>
        <dbReference type="ARBA" id="ARBA00006521"/>
    </source>
</evidence>
<feature type="domain" description="Uracil-DNA glycosylase-like" evidence="10">
    <location>
        <begin position="308"/>
        <end position="467"/>
    </location>
</feature>
<proteinExistence type="inferred from homology"/>
<evidence type="ECO:0000259" key="10">
    <source>
        <dbReference type="SMART" id="SM00986"/>
    </source>
</evidence>
<keyword evidence="7" id="KW-0408">Iron</keyword>
<dbReference type="Gene3D" id="3.40.470.10">
    <property type="entry name" value="Uracil-DNA glycosylase-like domain"/>
    <property type="match status" value="1"/>
</dbReference>
<evidence type="ECO:0000256" key="9">
    <source>
        <dbReference type="ARBA" id="ARBA00023204"/>
    </source>
</evidence>
<evidence type="ECO:0000256" key="3">
    <source>
        <dbReference type="ARBA" id="ARBA00022485"/>
    </source>
</evidence>
<dbReference type="Pfam" id="PF03167">
    <property type="entry name" value="UDG"/>
    <property type="match status" value="1"/>
</dbReference>
<keyword evidence="4" id="KW-0479">Metal-binding</keyword>
<protein>
    <recommendedName>
        <fullName evidence="2">Type-4 uracil-DNA glycosylase</fullName>
    </recommendedName>
</protein>
<evidence type="ECO:0000256" key="7">
    <source>
        <dbReference type="ARBA" id="ARBA00023004"/>
    </source>
</evidence>
<comment type="similarity">
    <text evidence="1">Belongs to the uracil-DNA glycosylase (UDG) superfamily. Type 4 (UDGa) family.</text>
</comment>
<organism evidence="11">
    <name type="scientific">Chelativorans sp. (strain BNC1)</name>
    <dbReference type="NCBI Taxonomy" id="266779"/>
    <lineage>
        <taxon>Bacteria</taxon>
        <taxon>Pseudomonadati</taxon>
        <taxon>Pseudomonadota</taxon>
        <taxon>Alphaproteobacteria</taxon>
        <taxon>Hyphomicrobiales</taxon>
        <taxon>Phyllobacteriaceae</taxon>
        <taxon>Chelativorans</taxon>
    </lineage>
</organism>
<dbReference type="KEGG" id="mes:Meso_2502"/>
<evidence type="ECO:0000256" key="6">
    <source>
        <dbReference type="ARBA" id="ARBA00022801"/>
    </source>
</evidence>
<dbReference type="CDD" id="cd10030">
    <property type="entry name" value="UDG-F4_TTUDGA_SPO1dp_like"/>
    <property type="match status" value="1"/>
</dbReference>
<dbReference type="GO" id="GO:0051539">
    <property type="term" value="F:4 iron, 4 sulfur cluster binding"/>
    <property type="evidence" value="ECO:0007669"/>
    <property type="project" value="UniProtKB-KW"/>
</dbReference>
<evidence type="ECO:0000256" key="2">
    <source>
        <dbReference type="ARBA" id="ARBA00019403"/>
    </source>
</evidence>
<dbReference type="HOGENOM" id="CLU_046101_1_0_5"/>
<evidence type="ECO:0000256" key="8">
    <source>
        <dbReference type="ARBA" id="ARBA00023014"/>
    </source>
</evidence>
<evidence type="ECO:0000256" key="4">
    <source>
        <dbReference type="ARBA" id="ARBA00022723"/>
    </source>
</evidence>
<evidence type="ECO:0000256" key="5">
    <source>
        <dbReference type="ARBA" id="ARBA00022763"/>
    </source>
</evidence>
<dbReference type="InterPro" id="IPR023875">
    <property type="entry name" value="DNA_repair_put"/>
</dbReference>
<dbReference type="InterPro" id="IPR005273">
    <property type="entry name" value="Ura-DNA_glyco_family4"/>
</dbReference>
<dbReference type="NCBIfam" id="TIGR03914">
    <property type="entry name" value="UDG_fam_dom"/>
    <property type="match status" value="1"/>
</dbReference>
<keyword evidence="6" id="KW-0378">Hydrolase</keyword>
<dbReference type="InterPro" id="IPR025404">
    <property type="entry name" value="DUF4130"/>
</dbReference>
<keyword evidence="5" id="KW-0227">DNA damage</keyword>
<dbReference type="InterPro" id="IPR005122">
    <property type="entry name" value="Uracil-DNA_glycosylase-like"/>
</dbReference>
<accession>Q11FD9</accession>
<name>Q11FD9_CHESB</name>
<dbReference type="InterPro" id="IPR036895">
    <property type="entry name" value="Uracil-DNA_glycosylase-like_sf"/>
</dbReference>
<dbReference type="PANTHER" id="PTHR33693:SF9">
    <property type="entry name" value="TYPE-4 URACIL-DNA GLYCOSYLASE"/>
    <property type="match status" value="1"/>
</dbReference>
<dbReference type="InterPro" id="IPR051536">
    <property type="entry name" value="UDG_Type-4/5"/>
</dbReference>
<dbReference type="EMBL" id="CP000390">
    <property type="protein sequence ID" value="ABG63886.1"/>
    <property type="molecule type" value="Genomic_DNA"/>
</dbReference>
<dbReference type="OrthoDB" id="5290748at2"/>
<dbReference type="SMART" id="SM00987">
    <property type="entry name" value="UreE_C"/>
    <property type="match status" value="1"/>
</dbReference>
<gene>
    <name evidence="11" type="ordered locus">Meso_2502</name>
</gene>
<dbReference type="eggNOG" id="COG1573">
    <property type="taxonomic scope" value="Bacteria"/>
</dbReference>
<dbReference type="SUPFAM" id="SSF52141">
    <property type="entry name" value="Uracil-DNA glycosylase-like"/>
    <property type="match status" value="1"/>
</dbReference>
<dbReference type="Pfam" id="PF13566">
    <property type="entry name" value="DUF4130"/>
    <property type="match status" value="1"/>
</dbReference>
<dbReference type="PANTHER" id="PTHR33693">
    <property type="entry name" value="TYPE-5 URACIL-DNA GLYCOSYLASE"/>
    <property type="match status" value="1"/>
</dbReference>
<dbReference type="GO" id="GO:0006281">
    <property type="term" value="P:DNA repair"/>
    <property type="evidence" value="ECO:0007669"/>
    <property type="project" value="UniProtKB-KW"/>
</dbReference>
<dbReference type="AlphaFoldDB" id="Q11FD9"/>
<keyword evidence="3" id="KW-0004">4Fe-4S</keyword>
<dbReference type="NCBIfam" id="TIGR00758">
    <property type="entry name" value="UDG_fam4"/>
    <property type="match status" value="1"/>
</dbReference>
<dbReference type="GO" id="GO:0097506">
    <property type="term" value="F:deaminated base DNA N-glycosylase activity"/>
    <property type="evidence" value="ECO:0007669"/>
    <property type="project" value="UniProtKB-ARBA"/>
</dbReference>
<dbReference type="GO" id="GO:0046872">
    <property type="term" value="F:metal ion binding"/>
    <property type="evidence" value="ECO:0007669"/>
    <property type="project" value="UniProtKB-KW"/>
</dbReference>
<dbReference type="STRING" id="266779.Meso_2502"/>
<reference evidence="11" key="1">
    <citation type="submission" date="2006-06" db="EMBL/GenBank/DDBJ databases">
        <title>Complete sequence of chromosome of Chelativorans sp. BNC1.</title>
        <authorList>
            <consortium name="US DOE Joint Genome Institute"/>
            <person name="Copeland A."/>
            <person name="Lucas S."/>
            <person name="Lapidus A."/>
            <person name="Barry K."/>
            <person name="Detter J.C."/>
            <person name="Glavina del Rio T."/>
            <person name="Hammon N."/>
            <person name="Israni S."/>
            <person name="Dalin E."/>
            <person name="Tice H."/>
            <person name="Pitluck S."/>
            <person name="Chertkov O."/>
            <person name="Brettin T."/>
            <person name="Bruce D."/>
            <person name="Han C."/>
            <person name="Tapia R."/>
            <person name="Gilna P."/>
            <person name="Schmutz J."/>
            <person name="Larimer F."/>
            <person name="Land M."/>
            <person name="Hauser L."/>
            <person name="Kyrpides N."/>
            <person name="Mikhailova N."/>
            <person name="Richardson P."/>
        </authorList>
    </citation>
    <scope>NUCLEOTIDE SEQUENCE</scope>
    <source>
        <strain evidence="11">BNC1</strain>
    </source>
</reference>
<dbReference type="NCBIfam" id="TIGR03915">
    <property type="entry name" value="SAM_7_link_chp"/>
    <property type="match status" value="1"/>
</dbReference>
<dbReference type="SMART" id="SM00986">
    <property type="entry name" value="UDG"/>
    <property type="match status" value="1"/>
</dbReference>
<keyword evidence="8" id="KW-0411">Iron-sulfur</keyword>
<sequence>MLSIPLGEDCSVEEFRAAARHCLARGIAPEDVHFSVGGTLPLFAEEAPERVSVANVRVPRGYANLVPKIVCHSEADRFALLYRLLWRIHRGERHVLDNPADPDAAKAQRYAKAVDKDIYRMQAYVRFAEREIDGARIFVAWHEPQHRMLRLAAPFFVDRFSNMDWLIATPIGTIAWQGGVLAFGPPAARPAEAGDTVLDELWTAYFRATFNPARLRVKAMVAQMPKRHWATMPETALIPDMVRAAGARVAEMETTAPETPPRFAERLAERMASISAQSGELLPLDVLREEIQSCRLCPLHGPATQAVPGEGAPEAEIMFVGEQPGDQEDLAGRPFVGPAGQVFERALLEAGIARQKTYVTNAVKHFKFEPRGKRRVHMKPSGGEVSKCRFWLDREISAVKPKLVVALGATAMLGLTGRPVPVTKARGQVIAADSFSILVTVHPSYLLRLPEKERAEAEYERFVEDLRKARDWCEAA</sequence>
<evidence type="ECO:0000313" key="11">
    <source>
        <dbReference type="EMBL" id="ABG63886.1"/>
    </source>
</evidence>